<feature type="domain" description="4Fe-4S ferredoxin-type" evidence="4">
    <location>
        <begin position="53"/>
        <end position="82"/>
    </location>
</feature>
<dbReference type="InterPro" id="IPR050097">
    <property type="entry name" value="Ferredoxin-NADP_redctase_2"/>
</dbReference>
<evidence type="ECO:0000259" key="4">
    <source>
        <dbReference type="PROSITE" id="PS51379"/>
    </source>
</evidence>
<keyword evidence="3" id="KW-0472">Membrane</keyword>
<evidence type="ECO:0000313" key="6">
    <source>
        <dbReference type="Proteomes" id="UP000178379"/>
    </source>
</evidence>
<feature type="transmembrane region" description="Helical" evidence="3">
    <location>
        <begin position="6"/>
        <end position="26"/>
    </location>
</feature>
<keyword evidence="3" id="KW-0812">Transmembrane</keyword>
<protein>
    <submittedName>
        <fullName evidence="5">4Fe-4S ferredoxin</fullName>
    </submittedName>
</protein>
<proteinExistence type="predicted"/>
<keyword evidence="3" id="KW-1133">Transmembrane helix</keyword>
<dbReference type="STRING" id="1817756.A2140_02305"/>
<dbReference type="PROSITE" id="PS51379">
    <property type="entry name" value="4FE4S_FER_2"/>
    <property type="match status" value="2"/>
</dbReference>
<dbReference type="PANTHER" id="PTHR48105">
    <property type="entry name" value="THIOREDOXIN REDUCTASE 1-RELATED-RELATED"/>
    <property type="match status" value="1"/>
</dbReference>
<dbReference type="InterPro" id="IPR036188">
    <property type="entry name" value="FAD/NAD-bd_sf"/>
</dbReference>
<dbReference type="SUPFAM" id="SSF54862">
    <property type="entry name" value="4Fe-4S ferredoxins"/>
    <property type="match status" value="1"/>
</dbReference>
<dbReference type="SUPFAM" id="SSF51905">
    <property type="entry name" value="FAD/NAD(P)-binding domain"/>
    <property type="match status" value="2"/>
</dbReference>
<dbReference type="Pfam" id="PF13237">
    <property type="entry name" value="Fer4_10"/>
    <property type="match status" value="1"/>
</dbReference>
<gene>
    <name evidence="5" type="ORF">A2140_02305</name>
</gene>
<dbReference type="PRINTS" id="PR00469">
    <property type="entry name" value="PNDRDTASEII"/>
</dbReference>
<sequence length="456" mass="49123">MPNELSTANLLLYGLPFLIVLVIYLYRHRRTESHHAGKLAEAKEAGLTEPPSLHPVIDPRRCLSSRACVSACPEKALGIIGGKATLVNPANCIGHGACQAACPHDAIELVFGTAKRGMDIPLVKPNFETNVPGLFIAGELGGMGLIRKAAEQGRQAMESIAKLKGANGASRHRAPRLDPIGEGSGLPYDVVIVGAGPAGLSASLGALEKKLRFVTIEQEDAFGGTVYHYPRNKVVMTAPVQLPIVGKMKFSEVSKERLLEFWQGVIRKTGLKINFSERMETLRPDGKGFVVKTARAEYRTRAVLLAIGRRGTPRKLEVPGEECAKVVYRLIDAEQYRGQHVLVVGGGDAALEAALACSEQPGTKVALSYRSEAFGRVKPKNRELLQQAHAAGRINVLLSSTVKSITSHQVILEQQKRKVELSNQAVIVCAGGVLPTPFLKEIGIQVDTKFGTACKL</sequence>
<dbReference type="GO" id="GO:0016491">
    <property type="term" value="F:oxidoreductase activity"/>
    <property type="evidence" value="ECO:0007669"/>
    <property type="project" value="UniProtKB-KW"/>
</dbReference>
<dbReference type="Gene3D" id="3.30.70.20">
    <property type="match status" value="1"/>
</dbReference>
<accession>A0A1F6T791</accession>
<name>A0A1F6T791_9PROT</name>
<evidence type="ECO:0000256" key="1">
    <source>
        <dbReference type="ARBA" id="ARBA00022630"/>
    </source>
</evidence>
<organism evidence="5 6">
    <name type="scientific">Candidatus Muproteobacteria bacterium RBG_16_62_13</name>
    <dbReference type="NCBI Taxonomy" id="1817756"/>
    <lineage>
        <taxon>Bacteria</taxon>
        <taxon>Pseudomonadati</taxon>
        <taxon>Pseudomonadota</taxon>
        <taxon>Candidatus Muproteobacteria</taxon>
    </lineage>
</organism>
<comment type="caution">
    <text evidence="5">The sequence shown here is derived from an EMBL/GenBank/DDBJ whole genome shotgun (WGS) entry which is preliminary data.</text>
</comment>
<keyword evidence="2" id="KW-0560">Oxidoreductase</keyword>
<evidence type="ECO:0000313" key="5">
    <source>
        <dbReference type="EMBL" id="OGI40988.1"/>
    </source>
</evidence>
<dbReference type="Gene3D" id="3.50.50.60">
    <property type="entry name" value="FAD/NAD(P)-binding domain"/>
    <property type="match status" value="2"/>
</dbReference>
<keyword evidence="1" id="KW-0285">Flavoprotein</keyword>
<dbReference type="PRINTS" id="PR00368">
    <property type="entry name" value="FADPNR"/>
</dbReference>
<dbReference type="AlphaFoldDB" id="A0A1F6T791"/>
<dbReference type="Pfam" id="PF13738">
    <property type="entry name" value="Pyr_redox_3"/>
    <property type="match status" value="1"/>
</dbReference>
<dbReference type="EMBL" id="MFSQ01000044">
    <property type="protein sequence ID" value="OGI40988.1"/>
    <property type="molecule type" value="Genomic_DNA"/>
</dbReference>
<evidence type="ECO:0000256" key="2">
    <source>
        <dbReference type="ARBA" id="ARBA00023002"/>
    </source>
</evidence>
<dbReference type="InterPro" id="IPR017896">
    <property type="entry name" value="4Fe4S_Fe-S-bd"/>
</dbReference>
<dbReference type="Proteomes" id="UP000178379">
    <property type="component" value="Unassembled WGS sequence"/>
</dbReference>
<evidence type="ECO:0000256" key="3">
    <source>
        <dbReference type="SAM" id="Phobius"/>
    </source>
</evidence>
<reference evidence="5 6" key="1">
    <citation type="journal article" date="2016" name="Nat. Commun.">
        <title>Thousands of microbial genomes shed light on interconnected biogeochemical processes in an aquifer system.</title>
        <authorList>
            <person name="Anantharaman K."/>
            <person name="Brown C.T."/>
            <person name="Hug L.A."/>
            <person name="Sharon I."/>
            <person name="Castelle C.J."/>
            <person name="Probst A.J."/>
            <person name="Thomas B.C."/>
            <person name="Singh A."/>
            <person name="Wilkins M.J."/>
            <person name="Karaoz U."/>
            <person name="Brodie E.L."/>
            <person name="Williams K.H."/>
            <person name="Hubbard S.S."/>
            <person name="Banfield J.F."/>
        </authorList>
    </citation>
    <scope>NUCLEOTIDE SEQUENCE [LARGE SCALE GENOMIC DNA]</scope>
</reference>
<feature type="domain" description="4Fe-4S ferredoxin-type" evidence="4">
    <location>
        <begin position="83"/>
        <end position="112"/>
    </location>
</feature>